<organism evidence="1 2">
    <name type="scientific">Paramuricea clavata</name>
    <name type="common">Red gorgonian</name>
    <name type="synonym">Violescent sea-whip</name>
    <dbReference type="NCBI Taxonomy" id="317549"/>
    <lineage>
        <taxon>Eukaryota</taxon>
        <taxon>Metazoa</taxon>
        <taxon>Cnidaria</taxon>
        <taxon>Anthozoa</taxon>
        <taxon>Octocorallia</taxon>
        <taxon>Malacalcyonacea</taxon>
        <taxon>Plexauridae</taxon>
        <taxon>Paramuricea</taxon>
    </lineage>
</organism>
<sequence length="64" mass="7472">MAISAAKCRYMDFIDALTSDCRVLLARFEEKQSVRFEAFCEVWKQLKFSLIHHAGDSEMEKIQV</sequence>
<evidence type="ECO:0000313" key="2">
    <source>
        <dbReference type="Proteomes" id="UP001152795"/>
    </source>
</evidence>
<dbReference type="EMBL" id="CACRXK020000186">
    <property type="protein sequence ID" value="CAB3979311.1"/>
    <property type="molecule type" value="Genomic_DNA"/>
</dbReference>
<reference evidence="1" key="1">
    <citation type="submission" date="2020-04" db="EMBL/GenBank/DDBJ databases">
        <authorList>
            <person name="Alioto T."/>
            <person name="Alioto T."/>
            <person name="Gomez Garrido J."/>
        </authorList>
    </citation>
    <scope>NUCLEOTIDE SEQUENCE</scope>
    <source>
        <strain evidence="1">A484AB</strain>
    </source>
</reference>
<dbReference type="AlphaFoldDB" id="A0A6S7FZG2"/>
<dbReference type="OrthoDB" id="20127at2759"/>
<accession>A0A6S7FZG2</accession>
<evidence type="ECO:0000313" key="1">
    <source>
        <dbReference type="EMBL" id="CAB3979311.1"/>
    </source>
</evidence>
<dbReference type="Pfam" id="PF09808">
    <property type="entry name" value="SNAPC1"/>
    <property type="match status" value="1"/>
</dbReference>
<dbReference type="InterPro" id="IPR019188">
    <property type="entry name" value="SNAPC1"/>
</dbReference>
<gene>
    <name evidence="1" type="ORF">PACLA_8A066464</name>
</gene>
<protein>
    <submittedName>
        <fullName evidence="1">Uncharacterized protein</fullName>
    </submittedName>
</protein>
<dbReference type="Proteomes" id="UP001152795">
    <property type="component" value="Unassembled WGS sequence"/>
</dbReference>
<proteinExistence type="predicted"/>
<name>A0A6S7FZG2_PARCT</name>
<keyword evidence="2" id="KW-1185">Reference proteome</keyword>
<comment type="caution">
    <text evidence="1">The sequence shown here is derived from an EMBL/GenBank/DDBJ whole genome shotgun (WGS) entry which is preliminary data.</text>
</comment>